<evidence type="ECO:0000256" key="2">
    <source>
        <dbReference type="ARBA" id="ARBA00022737"/>
    </source>
</evidence>
<dbReference type="InterPro" id="IPR050216">
    <property type="entry name" value="LRR_domain-containing"/>
</dbReference>
<feature type="domain" description="Ubiquitin-like" evidence="3">
    <location>
        <begin position="21"/>
        <end position="92"/>
    </location>
</feature>
<protein>
    <submittedName>
        <fullName evidence="5">LRR repeats and ubiquitin-like domain-containing protein At2g30105 isoform X1</fullName>
    </submittedName>
</protein>
<dbReference type="InterPro" id="IPR032675">
    <property type="entry name" value="LRR_dom_sf"/>
</dbReference>
<dbReference type="SUPFAM" id="SSF52047">
    <property type="entry name" value="RNI-like"/>
    <property type="match status" value="1"/>
</dbReference>
<dbReference type="SMART" id="SM00213">
    <property type="entry name" value="UBQ"/>
    <property type="match status" value="1"/>
</dbReference>
<dbReference type="InterPro" id="IPR000626">
    <property type="entry name" value="Ubiquitin-like_dom"/>
</dbReference>
<name>A0ABM3HLA6_9MYRT</name>
<dbReference type="PANTHER" id="PTHR48051:SF1">
    <property type="entry name" value="RAS SUPPRESSOR PROTEIN 1"/>
    <property type="match status" value="1"/>
</dbReference>
<dbReference type="SUPFAM" id="SSF54236">
    <property type="entry name" value="Ubiquitin-like"/>
    <property type="match status" value="1"/>
</dbReference>
<evidence type="ECO:0000256" key="1">
    <source>
        <dbReference type="ARBA" id="ARBA00022614"/>
    </source>
</evidence>
<dbReference type="PROSITE" id="PS50053">
    <property type="entry name" value="UBIQUITIN_2"/>
    <property type="match status" value="1"/>
</dbReference>
<organism evidence="4 5">
    <name type="scientific">Rhodamnia argentea</name>
    <dbReference type="NCBI Taxonomy" id="178133"/>
    <lineage>
        <taxon>Eukaryota</taxon>
        <taxon>Viridiplantae</taxon>
        <taxon>Streptophyta</taxon>
        <taxon>Embryophyta</taxon>
        <taxon>Tracheophyta</taxon>
        <taxon>Spermatophyta</taxon>
        <taxon>Magnoliopsida</taxon>
        <taxon>eudicotyledons</taxon>
        <taxon>Gunneridae</taxon>
        <taxon>Pentapetalae</taxon>
        <taxon>rosids</taxon>
        <taxon>malvids</taxon>
        <taxon>Myrtales</taxon>
        <taxon>Myrtaceae</taxon>
        <taxon>Myrtoideae</taxon>
        <taxon>Myrteae</taxon>
        <taxon>Australasian group</taxon>
        <taxon>Rhodamnia</taxon>
    </lineage>
</organism>
<dbReference type="Proteomes" id="UP000827889">
    <property type="component" value="Chromosome 6"/>
</dbReference>
<evidence type="ECO:0000259" key="3">
    <source>
        <dbReference type="PROSITE" id="PS50053"/>
    </source>
</evidence>
<gene>
    <name evidence="5" type="primary">LOC115745982</name>
</gene>
<dbReference type="InterPro" id="IPR055414">
    <property type="entry name" value="LRR_R13L4/SHOC2-like"/>
</dbReference>
<evidence type="ECO:0000313" key="5">
    <source>
        <dbReference type="RefSeq" id="XP_048137383.1"/>
    </source>
</evidence>
<evidence type="ECO:0000313" key="4">
    <source>
        <dbReference type="Proteomes" id="UP000827889"/>
    </source>
</evidence>
<dbReference type="RefSeq" id="XP_048137383.1">
    <property type="nucleotide sequence ID" value="XM_048281426.1"/>
</dbReference>
<sequence>MEDRDQTPPSSNQDSDTDANISITVKFGGRSIPITPSLDSSIKDVKSLLQPLTNVLPRGQKLIFKGKILDDSMTLRASEVKNGAKVMLMASQGLHQGEGPILKAARAQPIIRGTNRSYNVAKEKAVATVDKTHLERWKITGVVALAERNLEVLITPLLPEEENLIPDEVWTCGPSTRILDISNNSVEYVPPRIGSLTSMQKLFMNANGLSDQSINWEGLSSLKFLTVLSMNQNDLTALPPALGAISSLRQLYVANNKLTSLPMEIGHLTQLEVLKVNSNRMSTLPTHIGDCISLVEVDLSSNLLSELPETLGNMRNLKALYLSNNGLHSLPGTLFTSCIQLSTLDLHNTEITVDVLRQIEGWEGFDERRRSKHQKQLDFRVVGSAEFDESADKK</sequence>
<dbReference type="InterPro" id="IPR001611">
    <property type="entry name" value="Leu-rich_rpt"/>
</dbReference>
<dbReference type="Pfam" id="PF00240">
    <property type="entry name" value="ubiquitin"/>
    <property type="match status" value="1"/>
</dbReference>
<keyword evidence="1" id="KW-0433">Leucine-rich repeat</keyword>
<accession>A0ABM3HLA6</accession>
<dbReference type="SMART" id="SM00369">
    <property type="entry name" value="LRR_TYP"/>
    <property type="match status" value="5"/>
</dbReference>
<dbReference type="InterPro" id="IPR003591">
    <property type="entry name" value="Leu-rich_rpt_typical-subtyp"/>
</dbReference>
<dbReference type="Gene3D" id="3.10.20.90">
    <property type="entry name" value="Phosphatidylinositol 3-kinase Catalytic Subunit, Chain A, domain 1"/>
    <property type="match status" value="1"/>
</dbReference>
<dbReference type="GeneID" id="115745982"/>
<dbReference type="PANTHER" id="PTHR48051">
    <property type="match status" value="1"/>
</dbReference>
<dbReference type="Gene3D" id="3.80.10.10">
    <property type="entry name" value="Ribonuclease Inhibitor"/>
    <property type="match status" value="2"/>
</dbReference>
<reference evidence="5" key="1">
    <citation type="submission" date="2025-08" db="UniProtKB">
        <authorList>
            <consortium name="RefSeq"/>
        </authorList>
    </citation>
    <scope>IDENTIFICATION</scope>
    <source>
        <tissue evidence="5">Leaf</tissue>
    </source>
</reference>
<keyword evidence="2" id="KW-0677">Repeat</keyword>
<dbReference type="Pfam" id="PF23598">
    <property type="entry name" value="LRR_14"/>
    <property type="match status" value="1"/>
</dbReference>
<dbReference type="PROSITE" id="PS51450">
    <property type="entry name" value="LRR"/>
    <property type="match status" value="2"/>
</dbReference>
<dbReference type="InterPro" id="IPR029071">
    <property type="entry name" value="Ubiquitin-like_domsf"/>
</dbReference>
<keyword evidence="4" id="KW-1185">Reference proteome</keyword>
<proteinExistence type="predicted"/>